<comment type="caution">
    <text evidence="14">The sequence shown here is derived from an EMBL/GenBank/DDBJ whole genome shotgun (WGS) entry which is preliminary data.</text>
</comment>
<feature type="compositionally biased region" description="Polar residues" evidence="12">
    <location>
        <begin position="797"/>
        <end position="810"/>
    </location>
</feature>
<dbReference type="GO" id="GO:0005634">
    <property type="term" value="C:nucleus"/>
    <property type="evidence" value="ECO:0007669"/>
    <property type="project" value="UniProtKB-SubCell"/>
</dbReference>
<feature type="compositionally biased region" description="Polar residues" evidence="12">
    <location>
        <begin position="1201"/>
        <end position="1214"/>
    </location>
</feature>
<dbReference type="InterPro" id="IPR050758">
    <property type="entry name" value="Znf_C2H2-type"/>
</dbReference>
<feature type="compositionally biased region" description="Polar residues" evidence="12">
    <location>
        <begin position="1149"/>
        <end position="1175"/>
    </location>
</feature>
<feature type="domain" description="C2H2-type" evidence="13">
    <location>
        <begin position="436"/>
        <end position="463"/>
    </location>
</feature>
<feature type="domain" description="C2H2-type" evidence="13">
    <location>
        <begin position="717"/>
        <end position="744"/>
    </location>
</feature>
<dbReference type="FunFam" id="3.30.160.60:FF:000475">
    <property type="entry name" value="zinc finger protein 32 isoform X1"/>
    <property type="match status" value="1"/>
</dbReference>
<dbReference type="PROSITE" id="PS00028">
    <property type="entry name" value="ZINC_FINGER_C2H2_1"/>
    <property type="match status" value="14"/>
</dbReference>
<evidence type="ECO:0000256" key="11">
    <source>
        <dbReference type="PROSITE-ProRule" id="PRU00042"/>
    </source>
</evidence>
<organism evidence="14 15">
    <name type="scientific">Cherax quadricarinatus</name>
    <name type="common">Australian red claw crayfish</name>
    <dbReference type="NCBI Taxonomy" id="27406"/>
    <lineage>
        <taxon>Eukaryota</taxon>
        <taxon>Metazoa</taxon>
        <taxon>Ecdysozoa</taxon>
        <taxon>Arthropoda</taxon>
        <taxon>Crustacea</taxon>
        <taxon>Multicrustacea</taxon>
        <taxon>Malacostraca</taxon>
        <taxon>Eumalacostraca</taxon>
        <taxon>Eucarida</taxon>
        <taxon>Decapoda</taxon>
        <taxon>Pleocyemata</taxon>
        <taxon>Astacidea</taxon>
        <taxon>Parastacoidea</taxon>
        <taxon>Parastacidae</taxon>
        <taxon>Cherax</taxon>
    </lineage>
</organism>
<name>A0AAW0WA07_CHEQU</name>
<dbReference type="Pfam" id="PF00096">
    <property type="entry name" value="zf-C2H2"/>
    <property type="match status" value="11"/>
</dbReference>
<feature type="region of interest" description="Disordered" evidence="12">
    <location>
        <begin position="1344"/>
        <end position="1382"/>
    </location>
</feature>
<keyword evidence="6" id="KW-0862">Zinc</keyword>
<keyword evidence="10" id="KW-0539">Nucleus</keyword>
<feature type="region of interest" description="Disordered" evidence="12">
    <location>
        <begin position="1083"/>
        <end position="1108"/>
    </location>
</feature>
<feature type="domain" description="C2H2-type" evidence="13">
    <location>
        <begin position="662"/>
        <end position="689"/>
    </location>
</feature>
<feature type="compositionally biased region" description="Basic and acidic residues" evidence="12">
    <location>
        <begin position="1344"/>
        <end position="1356"/>
    </location>
</feature>
<evidence type="ECO:0000313" key="15">
    <source>
        <dbReference type="Proteomes" id="UP001445076"/>
    </source>
</evidence>
<keyword evidence="9" id="KW-0804">Transcription</keyword>
<feature type="domain" description="C2H2-type" evidence="13">
    <location>
        <begin position="492"/>
        <end position="519"/>
    </location>
</feature>
<feature type="compositionally biased region" description="Low complexity" evidence="12">
    <location>
        <begin position="1003"/>
        <end position="1021"/>
    </location>
</feature>
<dbReference type="SMART" id="SM00355">
    <property type="entry name" value="ZnF_C2H2"/>
    <property type="match status" value="15"/>
</dbReference>
<dbReference type="InterPro" id="IPR013087">
    <property type="entry name" value="Znf_C2H2_type"/>
</dbReference>
<dbReference type="FunFam" id="3.30.160.60:FF:000166">
    <property type="entry name" value="Zinc finger and BTB domain-containing 49"/>
    <property type="match status" value="1"/>
</dbReference>
<feature type="domain" description="C2H2-type" evidence="13">
    <location>
        <begin position="408"/>
        <end position="435"/>
    </location>
</feature>
<accession>A0AAW0WA07</accession>
<feature type="compositionally biased region" description="Low complexity" evidence="12">
    <location>
        <begin position="1215"/>
        <end position="1231"/>
    </location>
</feature>
<evidence type="ECO:0000256" key="2">
    <source>
        <dbReference type="ARBA" id="ARBA00006991"/>
    </source>
</evidence>
<keyword evidence="3" id="KW-0479">Metal-binding</keyword>
<dbReference type="FunFam" id="3.30.160.60:FF:000303">
    <property type="entry name" value="Zinc finger protein 41"/>
    <property type="match status" value="1"/>
</dbReference>
<feature type="region of interest" description="Disordered" evidence="12">
    <location>
        <begin position="1003"/>
        <end position="1067"/>
    </location>
</feature>
<evidence type="ECO:0000256" key="12">
    <source>
        <dbReference type="SAM" id="MobiDB-lite"/>
    </source>
</evidence>
<dbReference type="PANTHER" id="PTHR23234:SF10">
    <property type="entry name" value="RIKEN CDNA 6720489N17 GENE-RELATED"/>
    <property type="match status" value="1"/>
</dbReference>
<feature type="region of interest" description="Disordered" evidence="12">
    <location>
        <begin position="892"/>
        <end position="951"/>
    </location>
</feature>
<dbReference type="EMBL" id="JARKIK010000076">
    <property type="protein sequence ID" value="KAK8727222.1"/>
    <property type="molecule type" value="Genomic_DNA"/>
</dbReference>
<feature type="domain" description="C2H2-type" evidence="13">
    <location>
        <begin position="576"/>
        <end position="598"/>
    </location>
</feature>
<comment type="subcellular location">
    <subcellularLocation>
        <location evidence="1">Nucleus</location>
    </subcellularLocation>
</comment>
<evidence type="ECO:0000256" key="6">
    <source>
        <dbReference type="ARBA" id="ARBA00022833"/>
    </source>
</evidence>
<dbReference type="PANTHER" id="PTHR23234">
    <property type="entry name" value="ZNF44 PROTEIN"/>
    <property type="match status" value="1"/>
</dbReference>
<dbReference type="PROSITE" id="PS50157">
    <property type="entry name" value="ZINC_FINGER_C2H2_2"/>
    <property type="match status" value="15"/>
</dbReference>
<keyword evidence="7" id="KW-0805">Transcription regulation</keyword>
<feature type="domain" description="C2H2-type" evidence="13">
    <location>
        <begin position="824"/>
        <end position="844"/>
    </location>
</feature>
<evidence type="ECO:0000259" key="13">
    <source>
        <dbReference type="PROSITE" id="PS50157"/>
    </source>
</evidence>
<dbReference type="Proteomes" id="UP001445076">
    <property type="component" value="Unassembled WGS sequence"/>
</dbReference>
<dbReference type="FunFam" id="3.30.160.60:FF:001732">
    <property type="entry name" value="Zgc:162936"/>
    <property type="match status" value="1"/>
</dbReference>
<comment type="similarity">
    <text evidence="2">Belongs to the krueppel C2H2-type zinc-finger protein family.</text>
</comment>
<feature type="compositionally biased region" description="Polar residues" evidence="12">
    <location>
        <begin position="1086"/>
        <end position="1108"/>
    </location>
</feature>
<evidence type="ECO:0000256" key="8">
    <source>
        <dbReference type="ARBA" id="ARBA00023125"/>
    </source>
</evidence>
<dbReference type="SUPFAM" id="SSF57667">
    <property type="entry name" value="beta-beta-alpha zinc fingers"/>
    <property type="match status" value="9"/>
</dbReference>
<keyword evidence="4" id="KW-0677">Repeat</keyword>
<evidence type="ECO:0000256" key="5">
    <source>
        <dbReference type="ARBA" id="ARBA00022771"/>
    </source>
</evidence>
<feature type="domain" description="C2H2-type" evidence="13">
    <location>
        <begin position="690"/>
        <end position="717"/>
    </location>
</feature>
<keyword evidence="15" id="KW-1185">Reference proteome</keyword>
<dbReference type="InterPro" id="IPR036236">
    <property type="entry name" value="Znf_C2H2_sf"/>
</dbReference>
<feature type="compositionally biased region" description="Basic and acidic residues" evidence="12">
    <location>
        <begin position="1028"/>
        <end position="1038"/>
    </location>
</feature>
<evidence type="ECO:0000256" key="10">
    <source>
        <dbReference type="ARBA" id="ARBA00023242"/>
    </source>
</evidence>
<feature type="domain" description="C2H2-type" evidence="13">
    <location>
        <begin position="548"/>
        <end position="575"/>
    </location>
</feature>
<sequence length="1382" mass="157004">MVDLGGGTRERFQDFDTADPEDVLPPVSTVSYYHPHHASRTSSWRHSLQEQDVGNRSNFLESMHHDLVQIKNDPENLSRICNSTSSMPFVEGSADSFLEAAEDVKAKGQLFQEITQAAETFEPYSSSPSSGCYRNYVLPPEPSCHAEYIFSDTSQWSWNRSPADDRGLAVSSGGNLLVESGQSNETVIASLQYTVPSHLIPDTFSSCLPSLSLTQPPTSVPSCSSMQQTSPSTLTSSVLDLSPGPPPTAHQLPPLQSSIVTQASTHVVAVSSPPSAHQLPPLQPSFISLDMAPQALSTHHALDDALDLVAVENHEKAPEYEPRHECRHCGALFSRLPYLKYHIKAHLDEMAGSCAKQEDETQALELHDPKPTHVLQTAEKPKQEDKALPLELNELKPKRVLQTTEKHFTCKHCNETFSQAEKLKVHELNHSGERPFKCSECSTAFSAKAMLIRHMKVHTGEKPYSCDECKTCFTEAGSLKVHKRLHSGEKPFKCDQCDIAFNGAGMLATHKRKHTGEKPYRCNECGETFRLLSTLKSHRRRHTGEKPFVCEVCGASFTQRAAMQRHKRIHSNQKPWKCEQCGYKFREKENLRKHIALHQIKLQHTCNICGSGFNQAKKLEIHKMLHNGGDRPYQCNKCPSTFTNPKYLAQHKKRVHDRKGSIRCEECHKTFKRKEILRSHLRIHKGERPYVCEECGAAFNQRGTLTKHIRNHTERPYACEECGAVFTQRGTLTKHIRNHTNSVSICEKKSDENYVEISAVDHKLDDIKTGDVSLRCPTCNVSVSTQEELVRHKRTSHPSLRTAQNNSGSEQEVDDSSEHIRDKYVCEECDQIFFRRRQLKAHKKYCPCICSTRQSGPSKHTNINTAFQSDTTKEVDAMKLLTAALAVTDSEVSDSLGYQNSVGRGQLSSASSVEHSLERYPSPPSVPSAVEQPHRYSSPHLPTGDSLFPHHVNIHQPQNRIHQPSQQEVHLSQPLQQNQLQQPLQDHLQQLPHQMTLQHLSQSNLSHLSDQSDQLQHSPQSNMSQSPHQHDHMQHSDHLQPLTQEHNSLHQSSQQHNHPQQSSQDPVHQLPLQHEHLLLSSREQSHLQLPSRPQSHLQQSSREQSHLQLPSRVLSHLQLSSRELSNLQLPSGEQNHLQMPSRKQGHLQLPSSEQSCLQLSSRDQSHLQQIPSQVPNPVHLQQPPKQHSSNLQRSLKENSRVHQTGKSNLQQSSGQQNHLQHHPQQQEQTQQSSHGSDQFHQSLRQDHLQNHLHFYEIVQQEFYKESSSSLSSQQIHHHTRQLQLLDQPDQNVTSEEDCLHQEFQQDLQENLEDCDDFVPNMHHQEQQEPDYCDQHLHHLHEPKHEELSETEHDGRYHRSPHCHHPSSPLENTNSVKFLDILS</sequence>
<feature type="domain" description="C2H2-type" evidence="13">
    <location>
        <begin position="464"/>
        <end position="491"/>
    </location>
</feature>
<evidence type="ECO:0000256" key="7">
    <source>
        <dbReference type="ARBA" id="ARBA00023015"/>
    </source>
</evidence>
<feature type="domain" description="C2H2-type" evidence="13">
    <location>
        <begin position="324"/>
        <end position="351"/>
    </location>
</feature>
<feature type="compositionally biased region" description="Polar residues" evidence="12">
    <location>
        <begin position="218"/>
        <end position="239"/>
    </location>
</feature>
<feature type="region of interest" description="Disordered" evidence="12">
    <location>
        <begin position="790"/>
        <end position="817"/>
    </location>
</feature>
<evidence type="ECO:0000256" key="4">
    <source>
        <dbReference type="ARBA" id="ARBA00022737"/>
    </source>
</evidence>
<dbReference type="Gene3D" id="3.30.160.60">
    <property type="entry name" value="Classic Zinc Finger"/>
    <property type="match status" value="13"/>
</dbReference>
<gene>
    <name evidence="14" type="ORF">OTU49_009762</name>
</gene>
<dbReference type="GO" id="GO:1990837">
    <property type="term" value="F:sequence-specific double-stranded DNA binding"/>
    <property type="evidence" value="ECO:0007669"/>
    <property type="project" value="UniProtKB-ARBA"/>
</dbReference>
<evidence type="ECO:0000256" key="9">
    <source>
        <dbReference type="ARBA" id="ARBA00023163"/>
    </source>
</evidence>
<evidence type="ECO:0000256" key="1">
    <source>
        <dbReference type="ARBA" id="ARBA00004123"/>
    </source>
</evidence>
<dbReference type="GO" id="GO:0045893">
    <property type="term" value="P:positive regulation of DNA-templated transcription"/>
    <property type="evidence" value="ECO:0007669"/>
    <property type="project" value="UniProtKB-ARBA"/>
</dbReference>
<feature type="domain" description="C2H2-type" evidence="13">
    <location>
        <begin position="774"/>
        <end position="802"/>
    </location>
</feature>
<feature type="region of interest" description="Disordered" evidence="12">
    <location>
        <begin position="218"/>
        <end position="248"/>
    </location>
</feature>
<evidence type="ECO:0000313" key="14">
    <source>
        <dbReference type="EMBL" id="KAK8727222.1"/>
    </source>
</evidence>
<dbReference type="GO" id="GO:0005694">
    <property type="term" value="C:chromosome"/>
    <property type="evidence" value="ECO:0007669"/>
    <property type="project" value="UniProtKB-ARBA"/>
</dbReference>
<feature type="compositionally biased region" description="Low complexity" evidence="12">
    <location>
        <begin position="1044"/>
        <end position="1067"/>
    </location>
</feature>
<feature type="region of interest" description="Disordered" evidence="12">
    <location>
        <begin position="1"/>
        <end position="29"/>
    </location>
</feature>
<proteinExistence type="inferred from homology"/>
<dbReference type="GO" id="GO:0008270">
    <property type="term" value="F:zinc ion binding"/>
    <property type="evidence" value="ECO:0007669"/>
    <property type="project" value="UniProtKB-KW"/>
</dbReference>
<keyword evidence="8" id="KW-0238">DNA-binding</keyword>
<feature type="compositionally biased region" description="Polar residues" evidence="12">
    <location>
        <begin position="896"/>
        <end position="914"/>
    </location>
</feature>
<dbReference type="FunFam" id="3.30.160.60:FF:001119">
    <property type="entry name" value="zinc finger protein 408"/>
    <property type="match status" value="1"/>
</dbReference>
<protein>
    <recommendedName>
        <fullName evidence="13">C2H2-type domain-containing protein</fullName>
    </recommendedName>
</protein>
<feature type="domain" description="C2H2-type" evidence="13">
    <location>
        <begin position="604"/>
        <end position="631"/>
    </location>
</feature>
<feature type="domain" description="C2H2-type" evidence="13">
    <location>
        <begin position="633"/>
        <end position="661"/>
    </location>
</feature>
<feature type="domain" description="C2H2-type" evidence="13">
    <location>
        <begin position="520"/>
        <end position="547"/>
    </location>
</feature>
<keyword evidence="5 11" id="KW-0863">Zinc-finger</keyword>
<reference evidence="14 15" key="1">
    <citation type="journal article" date="2024" name="BMC Genomics">
        <title>Genome assembly of redclaw crayfish (Cherax quadricarinatus) provides insights into its immune adaptation and hypoxia tolerance.</title>
        <authorList>
            <person name="Liu Z."/>
            <person name="Zheng J."/>
            <person name="Li H."/>
            <person name="Fang K."/>
            <person name="Wang S."/>
            <person name="He J."/>
            <person name="Zhou D."/>
            <person name="Weng S."/>
            <person name="Chi M."/>
            <person name="Gu Z."/>
            <person name="He J."/>
            <person name="Li F."/>
            <person name="Wang M."/>
        </authorList>
    </citation>
    <scope>NUCLEOTIDE SEQUENCE [LARGE SCALE GENOMIC DNA]</scope>
    <source>
        <strain evidence="14">ZL_2023a</strain>
    </source>
</reference>
<feature type="compositionally biased region" description="Polar residues" evidence="12">
    <location>
        <begin position="1183"/>
        <end position="1193"/>
    </location>
</feature>
<feature type="region of interest" description="Disordered" evidence="12">
    <location>
        <begin position="1131"/>
        <end position="1240"/>
    </location>
</feature>
<dbReference type="FunFam" id="3.30.160.60:FF:000882">
    <property type="entry name" value="Predicted gene, 21060"/>
    <property type="match status" value="1"/>
</dbReference>
<dbReference type="FunFam" id="3.30.160.60:FF:000425">
    <property type="entry name" value="PLAG1 like zinc finger 1"/>
    <property type="match status" value="1"/>
</dbReference>
<dbReference type="FunFam" id="3.30.160.60:FF:000417">
    <property type="entry name" value="Zinc finger protein"/>
    <property type="match status" value="2"/>
</dbReference>
<evidence type="ECO:0000256" key="3">
    <source>
        <dbReference type="ARBA" id="ARBA00022723"/>
    </source>
</evidence>